<name>A0A8S5N280_9CAUD</name>
<accession>A0A8S5N280</accession>
<reference evidence="1" key="1">
    <citation type="journal article" date="2021" name="Proc. Natl. Acad. Sci. U.S.A.">
        <title>A Catalog of Tens of Thousands of Viruses from Human Metagenomes Reveals Hidden Associations with Chronic Diseases.</title>
        <authorList>
            <person name="Tisza M.J."/>
            <person name="Buck C.B."/>
        </authorList>
    </citation>
    <scope>NUCLEOTIDE SEQUENCE</scope>
    <source>
        <strain evidence="1">CtP4M4</strain>
    </source>
</reference>
<protein>
    <submittedName>
        <fullName evidence="1">Uncharacterized protein</fullName>
    </submittedName>
</protein>
<evidence type="ECO:0000313" key="1">
    <source>
        <dbReference type="EMBL" id="DAD88592.1"/>
    </source>
</evidence>
<proteinExistence type="predicted"/>
<sequence length="34" mass="3970">MKNLYKKNAPHMKDVLVTCFCYAALIRIDTARIK</sequence>
<organism evidence="1">
    <name type="scientific">Myoviridae sp. ctP4M4</name>
    <dbReference type="NCBI Taxonomy" id="2826647"/>
    <lineage>
        <taxon>Viruses</taxon>
        <taxon>Duplodnaviria</taxon>
        <taxon>Heunggongvirae</taxon>
        <taxon>Uroviricota</taxon>
        <taxon>Caudoviricetes</taxon>
    </lineage>
</organism>
<dbReference type="EMBL" id="BK015043">
    <property type="protein sequence ID" value="DAD88592.1"/>
    <property type="molecule type" value="Genomic_DNA"/>
</dbReference>